<evidence type="ECO:0000313" key="9">
    <source>
        <dbReference type="EMBL" id="MDC7684144.1"/>
    </source>
</evidence>
<dbReference type="Gene3D" id="1.50.10.10">
    <property type="match status" value="1"/>
</dbReference>
<dbReference type="Proteomes" id="UP001214854">
    <property type="component" value="Unassembled WGS sequence"/>
</dbReference>
<gene>
    <name evidence="9" type="ORF">PQU92_12710</name>
</gene>
<dbReference type="Gene3D" id="2.60.40.10">
    <property type="entry name" value="Immunoglobulins"/>
    <property type="match status" value="1"/>
</dbReference>
<dbReference type="PANTHER" id="PTHR33307:SF11">
    <property type="entry name" value="ALPHA-L-RHAMNOSIDASE"/>
    <property type="match status" value="1"/>
</dbReference>
<sequence>MAKGISRRMAIGAASALAGAASLPAGVWAATPVTPANLRIEWLTAPLGIDTRRPRFRWEITAPEGARDVMPGISRVIVASSEAALRRRQGDVWDSGLQKGRLDTQPKTPLKLASHTPYYWAVVTDGQWSETASFVTGIIDPSTWQGKWIAAKADPAPGTHVRGQNMVLTPPEETILPIFRTDFDAGKVVRAVVSVTGLGHFELTVNGKPVTDSLLNPGWTEYDRTIYYTTYDVTKLLNNGGNRLGVWLGNGMYNAERVKGRKTKFSHSYGKPKFSLHLSLFMADGSVKQVVSDKSWQVSEGPILFSSIFGGEDVDARRERSGWDTVADTATDGWRAALEVPAPKGRLRAQPIPPVRQHQRFETVTITEPKPGVFIYDLGQNFAGRPELIVRGPAGASVKLTPCEVVDEQGLARQKSFNAGGEKGTVEYNYTLAGRGDERFVPRFNYHGFRFLQVEGAAPKGRAGIGQAEVLSLSGQFCYTDLPEAGRFACSDPLFGRIHRLIERAVLSNAYSVLTDCPHREKLGWLEQNHLNALTVFYNRDAVTMYEKLVHDINDTQKADGMVPGIAPEYMQFLKPDGSDQDARNSPEWGGAVALAAWAAYRQYGDPQLLADGYPAMRRYADYLASRADGHIVDFGLGDWYDVAPNGKLGPSQLTSRALSGTATYIQVLDTLGKVATVLKRPAAEIADAGRRHATVRDAFNARFYKADVGSYDRDSQTANAMPLALGIVPKGQEQRVLAALVKAVRDSQNGVTAGDVGFHYVVRALMMYGRDDVLFDMLSVTDRPSYGYQLAKGATALTEAWNADWNKSLNHFMLGHGEGWLYGGIGGIHVDFADAEGRVITVAPKPVGSLTSADVAHTTVFGEVRSRWIREGQRIEMEVDIPPGAKARIIVPGVKVAQLIGSGHHRFTGAVA</sequence>
<evidence type="ECO:0000256" key="1">
    <source>
        <dbReference type="ARBA" id="ARBA00001445"/>
    </source>
</evidence>
<dbReference type="PIRSF" id="PIRSF010631">
    <property type="entry name" value="A-rhamnsds"/>
    <property type="match status" value="1"/>
</dbReference>
<keyword evidence="3 9" id="KW-0378">Hydrolase</keyword>
<dbReference type="InterPro" id="IPR006311">
    <property type="entry name" value="TAT_signal"/>
</dbReference>
<evidence type="ECO:0000259" key="8">
    <source>
        <dbReference type="Pfam" id="PF17390"/>
    </source>
</evidence>
<evidence type="ECO:0000259" key="5">
    <source>
        <dbReference type="Pfam" id="PF05592"/>
    </source>
</evidence>
<dbReference type="InterPro" id="IPR012341">
    <property type="entry name" value="6hp_glycosidase-like_sf"/>
</dbReference>
<evidence type="ECO:0000256" key="4">
    <source>
        <dbReference type="SAM" id="SignalP"/>
    </source>
</evidence>
<evidence type="ECO:0000256" key="3">
    <source>
        <dbReference type="ARBA" id="ARBA00022801"/>
    </source>
</evidence>
<dbReference type="InterPro" id="IPR008902">
    <property type="entry name" value="Rhamnosid_concanavalin"/>
</dbReference>
<feature type="signal peptide" evidence="4">
    <location>
        <begin position="1"/>
        <end position="29"/>
    </location>
</feature>
<reference evidence="9 10" key="1">
    <citation type="submission" date="2023-01" db="EMBL/GenBank/DDBJ databases">
        <title>Novel species of the genus Asticcacaulis isolated from rivers.</title>
        <authorList>
            <person name="Lu H."/>
        </authorList>
    </citation>
    <scope>NUCLEOTIDE SEQUENCE [LARGE SCALE GENOMIC DNA]</scope>
    <source>
        <strain evidence="9 10">BYS171W</strain>
    </source>
</reference>
<dbReference type="SUPFAM" id="SSF48208">
    <property type="entry name" value="Six-hairpin glycosidases"/>
    <property type="match status" value="1"/>
</dbReference>
<evidence type="ECO:0000259" key="7">
    <source>
        <dbReference type="Pfam" id="PF17389"/>
    </source>
</evidence>
<feature type="domain" description="Bacterial alpha-L-rhamnosidase N-terminal" evidence="6">
    <location>
        <begin position="187"/>
        <end position="359"/>
    </location>
</feature>
<dbReference type="InterPro" id="IPR035398">
    <property type="entry name" value="Bac_rhamnosid_C"/>
</dbReference>
<feature type="domain" description="Alpha-L-rhamnosidase C-terminal" evidence="8">
    <location>
        <begin position="839"/>
        <end position="897"/>
    </location>
</feature>
<dbReference type="EC" id="3.2.1.40" evidence="2"/>
<accession>A0ABT5HVZ7</accession>
<dbReference type="GO" id="GO:0016787">
    <property type="term" value="F:hydrolase activity"/>
    <property type="evidence" value="ECO:0007669"/>
    <property type="project" value="UniProtKB-KW"/>
</dbReference>
<dbReference type="Pfam" id="PF17390">
    <property type="entry name" value="Bac_rhamnosid_C"/>
    <property type="match status" value="1"/>
</dbReference>
<evidence type="ECO:0000256" key="2">
    <source>
        <dbReference type="ARBA" id="ARBA00012652"/>
    </source>
</evidence>
<name>A0ABT5HVZ7_9CAUL</name>
<evidence type="ECO:0000259" key="6">
    <source>
        <dbReference type="Pfam" id="PF08531"/>
    </source>
</evidence>
<proteinExistence type="predicted"/>
<dbReference type="EMBL" id="JAQQKX010000010">
    <property type="protein sequence ID" value="MDC7684144.1"/>
    <property type="molecule type" value="Genomic_DNA"/>
</dbReference>
<dbReference type="InterPro" id="IPR035396">
    <property type="entry name" value="Bac_rhamnosid6H"/>
</dbReference>
<dbReference type="InterPro" id="IPR013783">
    <property type="entry name" value="Ig-like_fold"/>
</dbReference>
<evidence type="ECO:0000313" key="10">
    <source>
        <dbReference type="Proteomes" id="UP001214854"/>
    </source>
</evidence>
<dbReference type="PROSITE" id="PS51318">
    <property type="entry name" value="TAT"/>
    <property type="match status" value="1"/>
</dbReference>
<dbReference type="InterPro" id="IPR008928">
    <property type="entry name" value="6-hairpin_glycosidase_sf"/>
</dbReference>
<comment type="caution">
    <text evidence="9">The sequence shown here is derived from an EMBL/GenBank/DDBJ whole genome shotgun (WGS) entry which is preliminary data.</text>
</comment>
<keyword evidence="4" id="KW-0732">Signal</keyword>
<keyword evidence="10" id="KW-1185">Reference proteome</keyword>
<dbReference type="Pfam" id="PF25788">
    <property type="entry name" value="Ig_Rha78A_N"/>
    <property type="match status" value="1"/>
</dbReference>
<dbReference type="RefSeq" id="WP_272748596.1">
    <property type="nucleotide sequence ID" value="NZ_JAQQKX010000010.1"/>
</dbReference>
<protein>
    <recommendedName>
        <fullName evidence="2">alpha-L-rhamnosidase</fullName>
        <ecNumber evidence="2">3.2.1.40</ecNumber>
    </recommendedName>
</protein>
<dbReference type="InterPro" id="IPR016007">
    <property type="entry name" value="Alpha_rhamnosid"/>
</dbReference>
<feature type="domain" description="Alpha-L-rhamnosidase concanavalin-like" evidence="5">
    <location>
        <begin position="369"/>
        <end position="458"/>
    </location>
</feature>
<organism evidence="9 10">
    <name type="scientific">Asticcacaulis aquaticus</name>
    <dbReference type="NCBI Taxonomy" id="2984212"/>
    <lineage>
        <taxon>Bacteria</taxon>
        <taxon>Pseudomonadati</taxon>
        <taxon>Pseudomonadota</taxon>
        <taxon>Alphaproteobacteria</taxon>
        <taxon>Caulobacterales</taxon>
        <taxon>Caulobacteraceae</taxon>
        <taxon>Asticcacaulis</taxon>
    </lineage>
</organism>
<dbReference type="Pfam" id="PF05592">
    <property type="entry name" value="Bac_rhamnosid"/>
    <property type="match status" value="1"/>
</dbReference>
<feature type="chain" id="PRO_5045289008" description="alpha-L-rhamnosidase" evidence="4">
    <location>
        <begin position="30"/>
        <end position="913"/>
    </location>
</feature>
<dbReference type="Pfam" id="PF17389">
    <property type="entry name" value="Bac_rhamnosid6H"/>
    <property type="match status" value="1"/>
</dbReference>
<comment type="catalytic activity">
    <reaction evidence="1">
        <text>Hydrolysis of terminal non-reducing alpha-L-rhamnose residues in alpha-L-rhamnosides.</text>
        <dbReference type="EC" id="3.2.1.40"/>
    </reaction>
</comment>
<dbReference type="Gene3D" id="2.60.420.10">
    <property type="entry name" value="Maltose phosphorylase, domain 3"/>
    <property type="match status" value="1"/>
</dbReference>
<dbReference type="Gene3D" id="2.60.120.260">
    <property type="entry name" value="Galactose-binding domain-like"/>
    <property type="match status" value="2"/>
</dbReference>
<dbReference type="PANTHER" id="PTHR33307">
    <property type="entry name" value="ALPHA-RHAMNOSIDASE (EUROFUNG)"/>
    <property type="match status" value="1"/>
</dbReference>
<feature type="domain" description="Alpha-L-rhamnosidase six-hairpin glycosidase" evidence="7">
    <location>
        <begin position="484"/>
        <end position="824"/>
    </location>
</feature>
<dbReference type="Pfam" id="PF08531">
    <property type="entry name" value="Bac_rhamnosid_N"/>
    <property type="match status" value="1"/>
</dbReference>
<dbReference type="InterPro" id="IPR013737">
    <property type="entry name" value="Bac_rhamnosid_N"/>
</dbReference>